<feature type="domain" description="Desulfoferrodoxin ferrous iron-binding" evidence="11">
    <location>
        <begin position="41"/>
        <end position="124"/>
    </location>
</feature>
<protein>
    <recommendedName>
        <fullName evidence="3">Desulfoferrodoxin</fullName>
        <ecNumber evidence="2">1.15.1.2</ecNumber>
    </recommendedName>
    <alternativeName>
        <fullName evidence="9">Superoxide reductase</fullName>
    </alternativeName>
</protein>
<evidence type="ECO:0000256" key="4">
    <source>
        <dbReference type="ARBA" id="ARBA00022448"/>
    </source>
</evidence>
<reference evidence="13" key="1">
    <citation type="submission" date="2020-08" db="EMBL/GenBank/DDBJ databases">
        <title>Genome public.</title>
        <authorList>
            <person name="Liu C."/>
            <person name="Sun Q."/>
        </authorList>
    </citation>
    <scope>NUCLEOTIDE SEQUENCE</scope>
    <source>
        <strain evidence="13">NSJ-15</strain>
    </source>
</reference>
<dbReference type="AlphaFoldDB" id="A0A8J6PAL9"/>
<comment type="caution">
    <text evidence="13">The sequence shown here is derived from an EMBL/GenBank/DDBJ whole genome shotgun (WGS) entry which is preliminary data.</text>
</comment>
<comment type="function">
    <text evidence="8">Catalyzes the one-electron reduction of superoxide anion radical to hydrogen peroxide at a nonheme ferrous iron center. Plays a fundamental role in case of oxidative stress via its superoxide detoxification activity.</text>
</comment>
<evidence type="ECO:0000256" key="1">
    <source>
        <dbReference type="ARBA" id="ARBA00005941"/>
    </source>
</evidence>
<evidence type="ECO:0000313" key="14">
    <source>
        <dbReference type="Proteomes" id="UP000632659"/>
    </source>
</evidence>
<organism evidence="13 14">
    <name type="scientific">Massiliimalia timonensis</name>
    <dbReference type="NCBI Taxonomy" id="1987501"/>
    <lineage>
        <taxon>Bacteria</taxon>
        <taxon>Bacillati</taxon>
        <taxon>Bacillota</taxon>
        <taxon>Clostridia</taxon>
        <taxon>Eubacteriales</taxon>
        <taxon>Oscillospiraceae</taxon>
        <taxon>Massiliimalia</taxon>
    </lineage>
</organism>
<dbReference type="PANTHER" id="PTHR36541:SF1">
    <property type="entry name" value="SUPEROXIDE REDUCTASE-RELATED"/>
    <property type="match status" value="1"/>
</dbReference>
<evidence type="ECO:0000259" key="12">
    <source>
        <dbReference type="Pfam" id="PF06397"/>
    </source>
</evidence>
<feature type="domain" description="Desulfoferrodoxin N-terminal" evidence="12">
    <location>
        <begin position="2"/>
        <end position="35"/>
    </location>
</feature>
<sequence>MKMEIYRCDHCGNIIVYLTDRKVPIHCCGEKMRLLKADVTDGAKEKHIPVFTHKDGQIVVEIGSVPHPMLEEHWIEWIMIETDQGVSVKWLKPGAKPEAAFALAKGESLKNVYEYCNIHGLWMKKA</sequence>
<dbReference type="EMBL" id="JACRTL010000002">
    <property type="protein sequence ID" value="MBC8610372.1"/>
    <property type="molecule type" value="Genomic_DNA"/>
</dbReference>
<evidence type="ECO:0000256" key="6">
    <source>
        <dbReference type="ARBA" id="ARBA00022982"/>
    </source>
</evidence>
<keyword evidence="4" id="KW-0813">Transport</keyword>
<proteinExistence type="inferred from homology"/>
<dbReference type="InterPro" id="IPR036073">
    <property type="entry name" value="Desulfoferrodoxin_Fe-bd_dom_sf"/>
</dbReference>
<dbReference type="NCBIfam" id="TIGR00332">
    <property type="entry name" value="neela_ferrous"/>
    <property type="match status" value="1"/>
</dbReference>
<comment type="similarity">
    <text evidence="1">Belongs to the desulfoferrodoxin family.</text>
</comment>
<keyword evidence="14" id="KW-1185">Reference proteome</keyword>
<evidence type="ECO:0000313" key="13">
    <source>
        <dbReference type="EMBL" id="MBC8610372.1"/>
    </source>
</evidence>
<dbReference type="Proteomes" id="UP000632659">
    <property type="component" value="Unassembled WGS sequence"/>
</dbReference>
<dbReference type="Pfam" id="PF01880">
    <property type="entry name" value="Desulfoferrodox"/>
    <property type="match status" value="1"/>
</dbReference>
<dbReference type="InterPro" id="IPR051233">
    <property type="entry name" value="Desulfoferrodoxin_SOR"/>
</dbReference>
<dbReference type="SUPFAM" id="SSF57802">
    <property type="entry name" value="Rubredoxin-like"/>
    <property type="match status" value="1"/>
</dbReference>
<dbReference type="GO" id="GO:0005506">
    <property type="term" value="F:iron ion binding"/>
    <property type="evidence" value="ECO:0007669"/>
    <property type="project" value="InterPro"/>
</dbReference>
<evidence type="ECO:0000256" key="8">
    <source>
        <dbReference type="ARBA" id="ARBA00024690"/>
    </source>
</evidence>
<dbReference type="GO" id="GO:0050605">
    <property type="term" value="F:superoxide reductase activity"/>
    <property type="evidence" value="ECO:0007669"/>
    <property type="project" value="UniProtKB-EC"/>
</dbReference>
<keyword evidence="5" id="KW-0479">Metal-binding</keyword>
<dbReference type="InterPro" id="IPR002742">
    <property type="entry name" value="Desulfoferrodoxin_Fe-bd_dom"/>
</dbReference>
<dbReference type="Pfam" id="PF06397">
    <property type="entry name" value="Desulfoferrod_N"/>
    <property type="match status" value="1"/>
</dbReference>
<comment type="catalytic activity">
    <reaction evidence="10">
        <text>reduced [rubredoxin] + superoxide + 2 H(+) = oxidized [rubredoxin] + H2O2</text>
        <dbReference type="Rhea" id="RHEA:21324"/>
        <dbReference type="Rhea" id="RHEA-COMP:10302"/>
        <dbReference type="Rhea" id="RHEA-COMP:10303"/>
        <dbReference type="ChEBI" id="CHEBI:15378"/>
        <dbReference type="ChEBI" id="CHEBI:16240"/>
        <dbReference type="ChEBI" id="CHEBI:18421"/>
        <dbReference type="ChEBI" id="CHEBI:29033"/>
        <dbReference type="ChEBI" id="CHEBI:29034"/>
        <dbReference type="EC" id="1.15.1.2"/>
    </reaction>
</comment>
<evidence type="ECO:0000256" key="7">
    <source>
        <dbReference type="ARBA" id="ARBA00023004"/>
    </source>
</evidence>
<dbReference type="InterPro" id="IPR004462">
    <property type="entry name" value="Desulfoferrodoxin_N"/>
</dbReference>
<dbReference type="SUPFAM" id="SSF49367">
    <property type="entry name" value="Superoxide reductase-like"/>
    <property type="match status" value="1"/>
</dbReference>
<evidence type="ECO:0000259" key="11">
    <source>
        <dbReference type="Pfam" id="PF01880"/>
    </source>
</evidence>
<name>A0A8J6PAL9_9FIRM</name>
<evidence type="ECO:0000256" key="9">
    <source>
        <dbReference type="ARBA" id="ARBA00031398"/>
    </source>
</evidence>
<evidence type="ECO:0000256" key="10">
    <source>
        <dbReference type="ARBA" id="ARBA00047448"/>
    </source>
</evidence>
<keyword evidence="7" id="KW-0408">Iron</keyword>
<dbReference type="PANTHER" id="PTHR36541">
    <property type="entry name" value="SUPEROXIDE REDUCTASE-RELATED"/>
    <property type="match status" value="1"/>
</dbReference>
<evidence type="ECO:0000256" key="2">
    <source>
        <dbReference type="ARBA" id="ARBA00012679"/>
    </source>
</evidence>
<accession>A0A8J6PAL9</accession>
<keyword evidence="6" id="KW-0249">Electron transport</keyword>
<dbReference type="Gene3D" id="2.60.40.730">
    <property type="entry name" value="SOR catalytic domain"/>
    <property type="match status" value="1"/>
</dbReference>
<dbReference type="EC" id="1.15.1.2" evidence="2"/>
<gene>
    <name evidence="13" type="ORF">H8702_04445</name>
</gene>
<evidence type="ECO:0000256" key="3">
    <source>
        <dbReference type="ARBA" id="ARBA00014839"/>
    </source>
</evidence>
<evidence type="ECO:0000256" key="5">
    <source>
        <dbReference type="ARBA" id="ARBA00022723"/>
    </source>
</evidence>